<accession>A0A6A4TNF8</accession>
<dbReference type="EMBL" id="VEVO01000002">
    <property type="protein sequence ID" value="KAF0045130.1"/>
    <property type="molecule type" value="Genomic_DNA"/>
</dbReference>
<comment type="caution">
    <text evidence="2">The sequence shown here is derived from an EMBL/GenBank/DDBJ whole genome shotgun (WGS) entry which is preliminary data.</text>
</comment>
<evidence type="ECO:0000313" key="2">
    <source>
        <dbReference type="EMBL" id="KAF0045130.1"/>
    </source>
</evidence>
<feature type="compositionally biased region" description="Acidic residues" evidence="1">
    <location>
        <begin position="49"/>
        <end position="59"/>
    </location>
</feature>
<feature type="region of interest" description="Disordered" evidence="1">
    <location>
        <begin position="1"/>
        <end position="59"/>
    </location>
</feature>
<evidence type="ECO:0000313" key="3">
    <source>
        <dbReference type="Proteomes" id="UP000438429"/>
    </source>
</evidence>
<evidence type="ECO:0000256" key="1">
    <source>
        <dbReference type="SAM" id="MobiDB-lite"/>
    </source>
</evidence>
<proteinExistence type="predicted"/>
<name>A0A6A4TNF8_SCOMX</name>
<dbReference type="AlphaFoldDB" id="A0A6A4TNF8"/>
<gene>
    <name evidence="2" type="ORF">F2P81_001659</name>
</gene>
<sequence length="134" mass="14772">MALLTSAEDQLDCSYQEDEECDGLPGNGSTEQQEEEEEYVCLPSRESTDQEGEEEEVDEEQQVLCEVSFAVCLIRKLPEVVMNDEMCDYDYWTLVQPVLKSSTSPVACGCVLQVQSFTSVLELGSAQCGSSACC</sequence>
<feature type="compositionally biased region" description="Acidic residues" evidence="1">
    <location>
        <begin position="9"/>
        <end position="22"/>
    </location>
</feature>
<dbReference type="Proteomes" id="UP000438429">
    <property type="component" value="Unassembled WGS sequence"/>
</dbReference>
<protein>
    <submittedName>
        <fullName evidence="2">Uncharacterized protein</fullName>
    </submittedName>
</protein>
<reference evidence="2 3" key="1">
    <citation type="submission" date="2019-06" db="EMBL/GenBank/DDBJ databases">
        <title>Draft genomes of female and male turbot (Scophthalmus maximus).</title>
        <authorList>
            <person name="Xu H."/>
            <person name="Xu X.-W."/>
            <person name="Shao C."/>
            <person name="Chen S."/>
        </authorList>
    </citation>
    <scope>NUCLEOTIDE SEQUENCE [LARGE SCALE GENOMIC DNA]</scope>
    <source>
        <strain evidence="2">Ysfricsl-2016a</strain>
        <tissue evidence="2">Blood</tissue>
    </source>
</reference>
<organism evidence="2 3">
    <name type="scientific">Scophthalmus maximus</name>
    <name type="common">Turbot</name>
    <name type="synonym">Psetta maxima</name>
    <dbReference type="NCBI Taxonomy" id="52904"/>
    <lineage>
        <taxon>Eukaryota</taxon>
        <taxon>Metazoa</taxon>
        <taxon>Chordata</taxon>
        <taxon>Craniata</taxon>
        <taxon>Vertebrata</taxon>
        <taxon>Euteleostomi</taxon>
        <taxon>Actinopterygii</taxon>
        <taxon>Neopterygii</taxon>
        <taxon>Teleostei</taxon>
        <taxon>Neoteleostei</taxon>
        <taxon>Acanthomorphata</taxon>
        <taxon>Carangaria</taxon>
        <taxon>Pleuronectiformes</taxon>
        <taxon>Pleuronectoidei</taxon>
        <taxon>Scophthalmidae</taxon>
        <taxon>Scophthalmus</taxon>
    </lineage>
</organism>